<proteinExistence type="predicted"/>
<evidence type="ECO:0000313" key="2">
    <source>
        <dbReference type="Proteomes" id="UP001150217"/>
    </source>
</evidence>
<comment type="caution">
    <text evidence="1">The sequence shown here is derived from an EMBL/GenBank/DDBJ whole genome shotgun (WGS) entry which is preliminary data.</text>
</comment>
<dbReference type="SUPFAM" id="SSF52047">
    <property type="entry name" value="RNI-like"/>
    <property type="match status" value="1"/>
</dbReference>
<dbReference type="InterPro" id="IPR032675">
    <property type="entry name" value="LRR_dom_sf"/>
</dbReference>
<gene>
    <name evidence="1" type="ORF">C8R41DRAFT_914698</name>
</gene>
<evidence type="ECO:0008006" key="3">
    <source>
        <dbReference type="Google" id="ProtNLM"/>
    </source>
</evidence>
<dbReference type="EMBL" id="JANVFT010000007">
    <property type="protein sequence ID" value="KAJ4500195.1"/>
    <property type="molecule type" value="Genomic_DNA"/>
</dbReference>
<dbReference type="PANTHER" id="PTHR13318:SF190">
    <property type="entry name" value="PARTNER OF PAIRED, ISOFORM B"/>
    <property type="match status" value="1"/>
</dbReference>
<accession>A0ABQ8VV29</accession>
<name>A0ABQ8VV29_9AGAR</name>
<dbReference type="Gene3D" id="3.80.10.10">
    <property type="entry name" value="Ribonuclease Inhibitor"/>
    <property type="match status" value="1"/>
</dbReference>
<sequence length="602" mass="66849">MRSSTVFSQSPIYSLPLELLSYIFVLGAHSPPDTLKYNSKRQELPPFNADSVKTPLIYSAVCRHWRTVALGTAALWTNICITAWSMEMSGFEQEKRANLTHITSSLSLSRNYPLNILLDARDIDWDFAEPEISASSDFSDYIPPFTQDDIRTVFTLLLPHLFRWRSINIFTDTWAPMHTALCMLNGPLMTNGAPLLESLTLMRCNDYISHSPLFQPTSMKSPTLFSSPTGSLGPDHRCLLPQLVNLTLRGVHVDWSSLAHSPPSLTSLELSSHTPDVRPTQSEFRELLSSCPKLKSLTVNGSGFISDDEELSLKTGVHNIDRNAKPIALPLLEKLKIGYRSAPEAFDILELVHAPNILQLSLDDATHPGEIDEVEADDMLLYVAGLRPMINPESSFSNPKRSSPFPTIQKLALKGLRAQTDTFRKLLVSTPTLQSLELYMMPRLMNVIHAMSPITTIAVTTPARTRTTYQRLLSSRSASPASSRSYSCPCPQLQELCLWTVSLSREDIHFIAKDLLLGRSEAGAGSLERLDIHLFEGTESASEDLEGTGVHIFEVPLDMNGSSDVAIADSSPQTYLDEEFQFGGIFNDPIFDAQYSASVFSH</sequence>
<dbReference type="PANTHER" id="PTHR13318">
    <property type="entry name" value="PARTNER OF PAIRED, ISOFORM B-RELATED"/>
    <property type="match status" value="1"/>
</dbReference>
<protein>
    <recommendedName>
        <fullName evidence="3">F-box domain-containing protein</fullName>
    </recommendedName>
</protein>
<reference evidence="1" key="1">
    <citation type="submission" date="2022-08" db="EMBL/GenBank/DDBJ databases">
        <title>A Global Phylogenomic Analysis of the Shiitake Genus Lentinula.</title>
        <authorList>
            <consortium name="DOE Joint Genome Institute"/>
            <person name="Sierra-Patev S."/>
            <person name="Min B."/>
            <person name="Naranjo-Ortiz M."/>
            <person name="Looney B."/>
            <person name="Konkel Z."/>
            <person name="Slot J.C."/>
            <person name="Sakamoto Y."/>
            <person name="Steenwyk J.L."/>
            <person name="Rokas A."/>
            <person name="Carro J."/>
            <person name="Camarero S."/>
            <person name="Ferreira P."/>
            <person name="Molpeceres G."/>
            <person name="Ruiz-Duenas F.J."/>
            <person name="Serrano A."/>
            <person name="Henrissat B."/>
            <person name="Drula E."/>
            <person name="Hughes K.W."/>
            <person name="Mata J.L."/>
            <person name="Ishikawa N.K."/>
            <person name="Vargas-Isla R."/>
            <person name="Ushijima S."/>
            <person name="Smith C.A."/>
            <person name="Ahrendt S."/>
            <person name="Andreopoulos W."/>
            <person name="He G."/>
            <person name="Labutti K."/>
            <person name="Lipzen A."/>
            <person name="Ng V."/>
            <person name="Riley R."/>
            <person name="Sandor L."/>
            <person name="Barry K."/>
            <person name="Martinez A.T."/>
            <person name="Xiao Y."/>
            <person name="Gibbons J.G."/>
            <person name="Terashima K."/>
            <person name="Grigoriev I.V."/>
            <person name="Hibbett D.S."/>
        </authorList>
    </citation>
    <scope>NUCLEOTIDE SEQUENCE</scope>
    <source>
        <strain evidence="1">RHP3577 ss4</strain>
    </source>
</reference>
<evidence type="ECO:0000313" key="1">
    <source>
        <dbReference type="EMBL" id="KAJ4500195.1"/>
    </source>
</evidence>
<dbReference type="Proteomes" id="UP001150217">
    <property type="component" value="Unassembled WGS sequence"/>
</dbReference>
<keyword evidence="2" id="KW-1185">Reference proteome</keyword>
<organism evidence="1 2">
    <name type="scientific">Lentinula lateritia</name>
    <dbReference type="NCBI Taxonomy" id="40482"/>
    <lineage>
        <taxon>Eukaryota</taxon>
        <taxon>Fungi</taxon>
        <taxon>Dikarya</taxon>
        <taxon>Basidiomycota</taxon>
        <taxon>Agaricomycotina</taxon>
        <taxon>Agaricomycetes</taxon>
        <taxon>Agaricomycetidae</taxon>
        <taxon>Agaricales</taxon>
        <taxon>Marasmiineae</taxon>
        <taxon>Omphalotaceae</taxon>
        <taxon>Lentinula</taxon>
    </lineage>
</organism>